<dbReference type="RefSeq" id="WP_044646616.1">
    <property type="nucleotide sequence ID" value="NZ_JTHP01000024.1"/>
</dbReference>
<dbReference type="EMBL" id="JTHP01000024">
    <property type="protein sequence ID" value="KJD45129.1"/>
    <property type="molecule type" value="Genomic_DNA"/>
</dbReference>
<dbReference type="AlphaFoldDB" id="A0A0D7X1J1"/>
<evidence type="ECO:0000256" key="7">
    <source>
        <dbReference type="ARBA" id="ARBA00022729"/>
    </source>
</evidence>
<reference evidence="11 12" key="1">
    <citation type="submission" date="2014-11" db="EMBL/GenBank/DDBJ databases">
        <title>Draft Genome Sequences of Paenibacillus polymyxa NRRL B-30509 and Paenibacillus terrae NRRL B-30644, Strains from a Poultry Environment that Produce Tridecaptin A and Paenicidins.</title>
        <authorList>
            <person name="van Belkum M.J."/>
            <person name="Lohans C.T."/>
            <person name="Vederas J.C."/>
        </authorList>
    </citation>
    <scope>NUCLEOTIDE SEQUENCE [LARGE SCALE GENOMIC DNA]</scope>
    <source>
        <strain evidence="11 12">NRRL B-30644</strain>
    </source>
</reference>
<evidence type="ECO:0000256" key="5">
    <source>
        <dbReference type="ARBA" id="ARBA00012272"/>
    </source>
</evidence>
<accession>A0A0D7X1J1</accession>
<keyword evidence="8 10" id="KW-0106">Calcium</keyword>
<evidence type="ECO:0000256" key="9">
    <source>
        <dbReference type="ARBA" id="ARBA00023239"/>
    </source>
</evidence>
<evidence type="ECO:0000256" key="2">
    <source>
        <dbReference type="ARBA" id="ARBA00001913"/>
    </source>
</evidence>
<comment type="catalytic activity">
    <reaction evidence="1 10">
        <text>Eliminative cleavage of (1-&gt;4)-alpha-D-galacturonan to give oligosaccharides with 4-deoxy-alpha-D-galact-4-enuronosyl groups at their non-reducing ends.</text>
        <dbReference type="EC" id="4.2.2.2"/>
    </reaction>
</comment>
<organism evidence="11 12">
    <name type="scientific">Paenibacillus terrae</name>
    <dbReference type="NCBI Taxonomy" id="159743"/>
    <lineage>
        <taxon>Bacteria</taxon>
        <taxon>Bacillati</taxon>
        <taxon>Bacillota</taxon>
        <taxon>Bacilli</taxon>
        <taxon>Bacillales</taxon>
        <taxon>Paenibacillaceae</taxon>
        <taxon>Paenibacillus</taxon>
    </lineage>
</organism>
<name>A0A0D7X1J1_9BACL</name>
<dbReference type="SUPFAM" id="SSF51126">
    <property type="entry name" value="Pectin lyase-like"/>
    <property type="match status" value="1"/>
</dbReference>
<evidence type="ECO:0000256" key="6">
    <source>
        <dbReference type="ARBA" id="ARBA00022525"/>
    </source>
</evidence>
<evidence type="ECO:0000256" key="8">
    <source>
        <dbReference type="ARBA" id="ARBA00022837"/>
    </source>
</evidence>
<dbReference type="GO" id="GO:0005576">
    <property type="term" value="C:extracellular region"/>
    <property type="evidence" value="ECO:0007669"/>
    <property type="project" value="UniProtKB-SubCell"/>
</dbReference>
<comment type="function">
    <text evidence="10">Catalyzes the depolymerization of both polygalacturonate and pectins of methyl esterification degree from 22 to 89%, with an endo mode of action. In contrast to the majority of pectate lyases, displays high activity on highly methylated pectins.</text>
</comment>
<comment type="subcellular location">
    <subcellularLocation>
        <location evidence="3 10">Secreted</location>
    </subcellularLocation>
</comment>
<comment type="similarity">
    <text evidence="4 10">Belongs to the polysaccharide lyase 3 family.</text>
</comment>
<dbReference type="InterPro" id="IPR012334">
    <property type="entry name" value="Pectin_lyas_fold"/>
</dbReference>
<dbReference type="Gene3D" id="2.160.20.10">
    <property type="entry name" value="Single-stranded right-handed beta-helix, Pectin lyase-like"/>
    <property type="match status" value="1"/>
</dbReference>
<dbReference type="InterPro" id="IPR011050">
    <property type="entry name" value="Pectin_lyase_fold/virulence"/>
</dbReference>
<keyword evidence="9 10" id="KW-0456">Lyase</keyword>
<dbReference type="InterPro" id="IPR004898">
    <property type="entry name" value="Pectate_lyase_PlyH/PlyE-like"/>
</dbReference>
<comment type="cofactor">
    <cofactor evidence="2 10">
        <name>Ca(2+)</name>
        <dbReference type="ChEBI" id="CHEBI:29108"/>
    </cofactor>
</comment>
<dbReference type="Pfam" id="PF03211">
    <property type="entry name" value="Pectate_lyase"/>
    <property type="match status" value="1"/>
</dbReference>
<dbReference type="Proteomes" id="UP000032534">
    <property type="component" value="Unassembled WGS sequence"/>
</dbReference>
<sequence length="230" mass="24381">MNTRTAKVLKKGMSIALSGMLVALFVGNYSAHAAPEVVSKTILVKAGEVYDGKGKTVAADPKTLGDGSQAEAQKPIFKLENGATLKNVIIAAPAADGVHVYGNGTISNVTWEDVGEDALTLKEKGTVNITGGGAFHAYDKVFQINAEGTINIKNFRADDIGKLVRQLGGSTFRVNMTLDNSDISNVKDSILRSDGPNSTAKITNTRYHNVPQLFKGFKSGNTSESGNTKY</sequence>
<evidence type="ECO:0000313" key="12">
    <source>
        <dbReference type="Proteomes" id="UP000032534"/>
    </source>
</evidence>
<proteinExistence type="inferred from homology"/>
<evidence type="ECO:0000256" key="4">
    <source>
        <dbReference type="ARBA" id="ARBA00006463"/>
    </source>
</evidence>
<protein>
    <recommendedName>
        <fullName evidence="5 10">Pectate lyase</fullName>
        <ecNumber evidence="5 10">4.2.2.2</ecNumber>
    </recommendedName>
</protein>
<keyword evidence="6 10" id="KW-0964">Secreted</keyword>
<feature type="signal peptide" evidence="10">
    <location>
        <begin position="1"/>
        <end position="33"/>
    </location>
</feature>
<keyword evidence="12" id="KW-1185">Reference proteome</keyword>
<evidence type="ECO:0000256" key="3">
    <source>
        <dbReference type="ARBA" id="ARBA00004613"/>
    </source>
</evidence>
<dbReference type="PATRIC" id="fig|159743.3.peg.2992"/>
<evidence type="ECO:0000313" key="11">
    <source>
        <dbReference type="EMBL" id="KJD45129.1"/>
    </source>
</evidence>
<dbReference type="OrthoDB" id="148600at2"/>
<dbReference type="GO" id="GO:0030570">
    <property type="term" value="F:pectate lyase activity"/>
    <property type="evidence" value="ECO:0007669"/>
    <property type="project" value="UniProtKB-UniRule"/>
</dbReference>
<gene>
    <name evidence="11" type="ORF">QD47_13455</name>
</gene>
<dbReference type="EC" id="4.2.2.2" evidence="5 10"/>
<keyword evidence="7 10" id="KW-0732">Signal</keyword>
<dbReference type="PANTHER" id="PTHR33407">
    <property type="entry name" value="PECTATE LYASE F-RELATED"/>
    <property type="match status" value="1"/>
</dbReference>
<evidence type="ECO:0000256" key="10">
    <source>
        <dbReference type="RuleBase" id="RU367009"/>
    </source>
</evidence>
<dbReference type="PANTHER" id="PTHR33407:SF9">
    <property type="entry name" value="PECTATE LYASE F-RELATED"/>
    <property type="match status" value="1"/>
</dbReference>
<feature type="chain" id="PRO_5025085273" description="Pectate lyase" evidence="10">
    <location>
        <begin position="34"/>
        <end position="230"/>
    </location>
</feature>
<comment type="caution">
    <text evidence="11">The sequence shown here is derived from an EMBL/GenBank/DDBJ whole genome shotgun (WGS) entry which is preliminary data.</text>
</comment>
<evidence type="ECO:0000256" key="1">
    <source>
        <dbReference type="ARBA" id="ARBA00000695"/>
    </source>
</evidence>